<sequence length="393" mass="44213">MKFLDECSNSSITNDFDDDNTTFDRCAQELELNGYSLVPLSVLRSQRLKPRAVLIEQAFTTARRALDAVANIGNTSTAIIDPKSDSASWTGFHNATSIHGRYNQHREGFVFSNGEMFDVNTIHDDHPHSNFRNDMNQLFCTMHDDIAAGVLHAIERRLNIPHLYFHHEFGPTSNSSQWHMKRYVVDVQQSNNLSSNSGDFTSEEDQHTNIILPVQSQKRETDIFLPAHTDPSLISVVILDRAGTNNGGMGLEVFHPTHDALPNGGCSSGEWREISQHGHDVAVIFVGSVFSYLTKGQLFPAAKHRVVSWGSSCNDYYGNRLQNCVESRMAATLFVRPNGDAIMKPLPSPYLKSSGDALQKVYPSFRVWNARVAKNYMKKKTTRQKINYNRMSD</sequence>
<evidence type="ECO:0000313" key="1">
    <source>
        <dbReference type="EMBL" id="KAL3756048.1"/>
    </source>
</evidence>
<name>A0ABD3LWA6_9STRA</name>
<dbReference type="Proteomes" id="UP001530293">
    <property type="component" value="Unassembled WGS sequence"/>
</dbReference>
<accession>A0ABD3LWA6</accession>
<proteinExistence type="predicted"/>
<organism evidence="1 2">
    <name type="scientific">Discostella pseudostelligera</name>
    <dbReference type="NCBI Taxonomy" id="259834"/>
    <lineage>
        <taxon>Eukaryota</taxon>
        <taxon>Sar</taxon>
        <taxon>Stramenopiles</taxon>
        <taxon>Ochrophyta</taxon>
        <taxon>Bacillariophyta</taxon>
        <taxon>Coscinodiscophyceae</taxon>
        <taxon>Thalassiosirophycidae</taxon>
        <taxon>Stephanodiscales</taxon>
        <taxon>Stephanodiscaceae</taxon>
        <taxon>Discostella</taxon>
    </lineage>
</organism>
<evidence type="ECO:0000313" key="2">
    <source>
        <dbReference type="Proteomes" id="UP001530293"/>
    </source>
</evidence>
<comment type="caution">
    <text evidence="1">The sequence shown here is derived from an EMBL/GenBank/DDBJ whole genome shotgun (WGS) entry which is preliminary data.</text>
</comment>
<gene>
    <name evidence="1" type="ORF">ACHAWU_002627</name>
</gene>
<dbReference type="AlphaFoldDB" id="A0ABD3LWA6"/>
<keyword evidence="2" id="KW-1185">Reference proteome</keyword>
<dbReference type="SUPFAM" id="SSF51197">
    <property type="entry name" value="Clavaminate synthase-like"/>
    <property type="match status" value="1"/>
</dbReference>
<evidence type="ECO:0008006" key="3">
    <source>
        <dbReference type="Google" id="ProtNLM"/>
    </source>
</evidence>
<reference evidence="1 2" key="1">
    <citation type="submission" date="2024-10" db="EMBL/GenBank/DDBJ databases">
        <title>Updated reference genomes for cyclostephanoid diatoms.</title>
        <authorList>
            <person name="Roberts W.R."/>
            <person name="Alverson A.J."/>
        </authorList>
    </citation>
    <scope>NUCLEOTIDE SEQUENCE [LARGE SCALE GENOMIC DNA]</scope>
    <source>
        <strain evidence="1 2">AJA232-27</strain>
    </source>
</reference>
<dbReference type="Gene3D" id="2.60.120.330">
    <property type="entry name" value="B-lactam Antibiotic, Isopenicillin N Synthase, Chain"/>
    <property type="match status" value="1"/>
</dbReference>
<dbReference type="EMBL" id="JALLBG020000315">
    <property type="protein sequence ID" value="KAL3756048.1"/>
    <property type="molecule type" value="Genomic_DNA"/>
</dbReference>
<dbReference type="InterPro" id="IPR027443">
    <property type="entry name" value="IPNS-like_sf"/>
</dbReference>
<protein>
    <recommendedName>
        <fullName evidence="3">Fe2OG dioxygenase domain-containing protein</fullName>
    </recommendedName>
</protein>